<dbReference type="Proteomes" id="UP000001299">
    <property type="component" value="Plasmid pCY360"/>
</dbReference>
<organism evidence="2 3">
    <name type="scientific">Butyrivibrio proteoclasticus (strain ATCC 51982 / DSM 14932 / B316)</name>
    <name type="common">Clostridium proteoclasticum</name>
    <dbReference type="NCBI Taxonomy" id="515622"/>
    <lineage>
        <taxon>Bacteria</taxon>
        <taxon>Bacillati</taxon>
        <taxon>Bacillota</taxon>
        <taxon>Clostridia</taxon>
        <taxon>Lachnospirales</taxon>
        <taxon>Lachnospiraceae</taxon>
        <taxon>Butyrivibrio</taxon>
    </lineage>
</organism>
<dbReference type="AlphaFoldDB" id="E0S3M5"/>
<keyword evidence="1" id="KW-0732">Signal</keyword>
<protein>
    <submittedName>
        <fullName evidence="2">Uncharacterized protein</fullName>
    </submittedName>
</protein>
<geneLocation type="plasmid" evidence="2 3">
    <name>pCY360</name>
</geneLocation>
<evidence type="ECO:0000313" key="3">
    <source>
        <dbReference type="Proteomes" id="UP000001299"/>
    </source>
</evidence>
<reference evidence="2 3" key="1">
    <citation type="journal article" date="2010" name="PLoS ONE">
        <title>The glycobiome of the rumen bacterium Butyrivibrio proteoclasticus B316(T) highlights adaptation to a polysaccharide-rich environment.</title>
        <authorList>
            <person name="Kelly W.J."/>
            <person name="Leahy S.C."/>
            <person name="Altermann E."/>
            <person name="Yeoman C.J."/>
            <person name="Dunne J.C."/>
            <person name="Kong Z."/>
            <person name="Pacheco D.M."/>
            <person name="Li D."/>
            <person name="Noel S.J."/>
            <person name="Moon C.D."/>
            <person name="Cookson A.L."/>
            <person name="Attwood G.T."/>
        </authorList>
    </citation>
    <scope>NUCLEOTIDE SEQUENCE [LARGE SCALE GENOMIC DNA]</scope>
    <source>
        <strain evidence="3">ATCC 51982 / DSM 14932 / B316</strain>
        <plasmid evidence="3">Plasmid pCY360</plasmid>
    </source>
</reference>
<evidence type="ECO:0000313" key="2">
    <source>
        <dbReference type="EMBL" id="ADL36007.1"/>
    </source>
</evidence>
<sequence>MFRIIACACCISMNVLIAAFVLLCNKSTFSCAFCCAQLFV</sequence>
<dbReference type="HOGENOM" id="CLU_3286388_0_0_9"/>
<keyword evidence="3" id="KW-1185">Reference proteome</keyword>
<feature type="signal peptide" evidence="1">
    <location>
        <begin position="1"/>
        <end position="18"/>
    </location>
</feature>
<gene>
    <name evidence="2" type="ordered locus">bpr_II067</name>
</gene>
<name>E0S3M5_BUTPB</name>
<feature type="chain" id="PRO_5003139974" evidence="1">
    <location>
        <begin position="19"/>
        <end position="40"/>
    </location>
</feature>
<evidence type="ECO:0000256" key="1">
    <source>
        <dbReference type="SAM" id="SignalP"/>
    </source>
</evidence>
<keyword evidence="2" id="KW-0614">Plasmid</keyword>
<proteinExistence type="predicted"/>
<accession>E0S3M5</accession>
<dbReference type="KEGG" id="bpb:bpr_II067"/>
<dbReference type="EMBL" id="CP001812">
    <property type="protein sequence ID" value="ADL36007.1"/>
    <property type="molecule type" value="Genomic_DNA"/>
</dbReference>